<keyword evidence="4" id="KW-0963">Cytoplasm</keyword>
<dbReference type="HAMAP" id="MF_00099">
    <property type="entry name" value="CheB_chemtxs"/>
    <property type="match status" value="1"/>
</dbReference>
<reference evidence="9 10" key="1">
    <citation type="submission" date="2016-11" db="EMBL/GenBank/DDBJ databases">
        <authorList>
            <person name="Jaros S."/>
            <person name="Januszkiewicz K."/>
            <person name="Wedrychowicz H."/>
        </authorList>
    </citation>
    <scope>NUCLEOTIDE SEQUENCE [LARGE SCALE GENOMIC DNA]</scope>
    <source>
        <strain evidence="9 10">DSM 15930</strain>
    </source>
</reference>
<dbReference type="GO" id="GO:0050568">
    <property type="term" value="F:protein-glutamine glutaminase activity"/>
    <property type="evidence" value="ECO:0007669"/>
    <property type="project" value="UniProtKB-UniRule"/>
</dbReference>
<dbReference type="Pfam" id="PF01339">
    <property type="entry name" value="CheB_methylest"/>
    <property type="match status" value="1"/>
</dbReference>
<dbReference type="GO" id="GO:0005737">
    <property type="term" value="C:cytoplasm"/>
    <property type="evidence" value="ECO:0007669"/>
    <property type="project" value="UniProtKB-SubCell"/>
</dbReference>
<keyword evidence="10" id="KW-1185">Reference proteome</keyword>
<dbReference type="PANTHER" id="PTHR42872:SF3">
    <property type="entry name" value="PROTEIN-GLUTAMATE METHYLESTERASE_PROTEIN-GLUTAMINE GLUTAMINASE 1"/>
    <property type="match status" value="1"/>
</dbReference>
<evidence type="ECO:0000313" key="9">
    <source>
        <dbReference type="EMBL" id="SHL96255.1"/>
    </source>
</evidence>
<dbReference type="SMART" id="SM00448">
    <property type="entry name" value="REC"/>
    <property type="match status" value="1"/>
</dbReference>
<comment type="catalytic activity">
    <reaction evidence="4">
        <text>L-glutaminyl-[protein] + H2O = L-glutamyl-[protein] + NH4(+)</text>
        <dbReference type="Rhea" id="RHEA:16441"/>
        <dbReference type="Rhea" id="RHEA-COMP:10207"/>
        <dbReference type="Rhea" id="RHEA-COMP:10208"/>
        <dbReference type="ChEBI" id="CHEBI:15377"/>
        <dbReference type="ChEBI" id="CHEBI:28938"/>
        <dbReference type="ChEBI" id="CHEBI:29973"/>
        <dbReference type="ChEBI" id="CHEBI:30011"/>
        <dbReference type="EC" id="3.5.1.44"/>
    </reaction>
</comment>
<evidence type="ECO:0000256" key="1">
    <source>
        <dbReference type="ARBA" id="ARBA00022801"/>
    </source>
</evidence>
<dbReference type="InterPro" id="IPR001789">
    <property type="entry name" value="Sig_transdc_resp-reg_receiver"/>
</dbReference>
<dbReference type="SUPFAM" id="SSF52172">
    <property type="entry name" value="CheY-like"/>
    <property type="match status" value="1"/>
</dbReference>
<comment type="subcellular location">
    <subcellularLocation>
        <location evidence="4">Cytoplasm</location>
    </subcellularLocation>
</comment>
<dbReference type="EC" id="3.1.1.61" evidence="4"/>
<dbReference type="InterPro" id="IPR011006">
    <property type="entry name" value="CheY-like_superfamily"/>
</dbReference>
<dbReference type="PIRSF" id="PIRSF000876">
    <property type="entry name" value="RR_chemtxs_CheB"/>
    <property type="match status" value="1"/>
</dbReference>
<dbReference type="Gene3D" id="3.40.50.2300">
    <property type="match status" value="1"/>
</dbReference>
<gene>
    <name evidence="4" type="primary">cheB</name>
    <name evidence="9" type="ORF">SAMN02746066_00252</name>
</gene>
<comment type="PTM">
    <text evidence="4">Phosphorylated by CheA. Phosphorylation of the N-terminal regulatory domain activates the methylesterase activity.</text>
</comment>
<evidence type="ECO:0000256" key="3">
    <source>
        <dbReference type="ARBA" id="ARBA00048267"/>
    </source>
</evidence>
<evidence type="ECO:0000256" key="5">
    <source>
        <dbReference type="PROSITE-ProRule" id="PRU00050"/>
    </source>
</evidence>
<comment type="function">
    <text evidence="4">Involved in chemotaxis. Part of a chemotaxis signal transduction system that modulates chemotaxis in response to various stimuli. Catalyzes the demethylation of specific methylglutamate residues introduced into the chemoreceptors (methyl-accepting chemotaxis proteins or MCP) by CheR. Also mediates the irreversible deamidation of specific glutamine residues to glutamic acid.</text>
</comment>
<dbReference type="InterPro" id="IPR008248">
    <property type="entry name" value="CheB-like"/>
</dbReference>
<dbReference type="CDD" id="cd17541">
    <property type="entry name" value="REC_CheB-like"/>
    <property type="match status" value="1"/>
</dbReference>
<dbReference type="InterPro" id="IPR000673">
    <property type="entry name" value="Sig_transdc_resp-reg_Me-estase"/>
</dbReference>
<dbReference type="CDD" id="cd16432">
    <property type="entry name" value="CheB_Rec"/>
    <property type="match status" value="1"/>
</dbReference>
<evidence type="ECO:0000256" key="6">
    <source>
        <dbReference type="PROSITE-ProRule" id="PRU00169"/>
    </source>
</evidence>
<dbReference type="RefSeq" id="WP_073281925.1">
    <property type="nucleotide sequence ID" value="NZ_FRCP01000005.1"/>
</dbReference>
<dbReference type="NCBIfam" id="NF001965">
    <property type="entry name" value="PRK00742.1"/>
    <property type="match status" value="1"/>
</dbReference>
<dbReference type="PROSITE" id="PS50110">
    <property type="entry name" value="RESPONSE_REGULATORY"/>
    <property type="match status" value="1"/>
</dbReference>
<dbReference type="InterPro" id="IPR035909">
    <property type="entry name" value="CheB_C"/>
</dbReference>
<dbReference type="GO" id="GO:0000156">
    <property type="term" value="F:phosphorelay response regulator activity"/>
    <property type="evidence" value="ECO:0007669"/>
    <property type="project" value="InterPro"/>
</dbReference>
<dbReference type="STRING" id="1120996.SAMN02746066_00252"/>
<dbReference type="EMBL" id="FRCP01000005">
    <property type="protein sequence ID" value="SHL96255.1"/>
    <property type="molecule type" value="Genomic_DNA"/>
</dbReference>
<proteinExistence type="inferred from homology"/>
<keyword evidence="1 4" id="KW-0378">Hydrolase</keyword>
<comment type="similarity">
    <text evidence="4">Belongs to the CheB family.</text>
</comment>
<dbReference type="AlphaFoldDB" id="A0A1M7EWS5"/>
<dbReference type="PROSITE" id="PS50122">
    <property type="entry name" value="CHEB"/>
    <property type="match status" value="1"/>
</dbReference>
<protein>
    <recommendedName>
        <fullName evidence="4">Protein-glutamate methylesterase/protein-glutamine glutaminase</fullName>
        <ecNumber evidence="4">3.1.1.61</ecNumber>
        <ecNumber evidence="4">3.5.1.44</ecNumber>
    </recommendedName>
</protein>
<dbReference type="Pfam" id="PF00072">
    <property type="entry name" value="Response_reg"/>
    <property type="match status" value="1"/>
</dbReference>
<evidence type="ECO:0000259" key="8">
    <source>
        <dbReference type="PROSITE" id="PS50122"/>
    </source>
</evidence>
<dbReference type="EC" id="3.5.1.44" evidence="4"/>
<accession>A0A1M7EWS5</accession>
<dbReference type="SUPFAM" id="SSF52738">
    <property type="entry name" value="Methylesterase CheB, C-terminal domain"/>
    <property type="match status" value="1"/>
</dbReference>
<comment type="catalytic activity">
    <reaction evidence="3 4">
        <text>[protein]-L-glutamate 5-O-methyl ester + H2O = L-glutamyl-[protein] + methanol + H(+)</text>
        <dbReference type="Rhea" id="RHEA:23236"/>
        <dbReference type="Rhea" id="RHEA-COMP:10208"/>
        <dbReference type="Rhea" id="RHEA-COMP:10311"/>
        <dbReference type="ChEBI" id="CHEBI:15377"/>
        <dbReference type="ChEBI" id="CHEBI:15378"/>
        <dbReference type="ChEBI" id="CHEBI:17790"/>
        <dbReference type="ChEBI" id="CHEBI:29973"/>
        <dbReference type="ChEBI" id="CHEBI:82795"/>
        <dbReference type="EC" id="3.1.1.61"/>
    </reaction>
</comment>
<keyword evidence="4 6" id="KW-0597">Phosphoprotein</keyword>
<comment type="function">
    <text evidence="2">May play the central regulatory role in sporulation. It may be an element of the effector pathway responsible for the activation of sporulation genes in response to nutritional stress. Spo0A may act in concert with spo0H (a sigma factor) to control the expression of some genes that are critical to the sporulation process.</text>
</comment>
<feature type="active site" evidence="4 5">
    <location>
        <position position="324"/>
    </location>
</feature>
<feature type="domain" description="Response regulatory" evidence="7">
    <location>
        <begin position="4"/>
        <end position="124"/>
    </location>
</feature>
<dbReference type="OrthoDB" id="9793421at2"/>
<dbReference type="Gene3D" id="3.40.50.180">
    <property type="entry name" value="Methylesterase CheB, C-terminal domain"/>
    <property type="match status" value="1"/>
</dbReference>
<feature type="active site" evidence="4 5">
    <location>
        <position position="201"/>
    </location>
</feature>
<dbReference type="GO" id="GO:0008984">
    <property type="term" value="F:protein-glutamate methylesterase activity"/>
    <property type="evidence" value="ECO:0007669"/>
    <property type="project" value="UniProtKB-UniRule"/>
</dbReference>
<evidence type="ECO:0000259" key="7">
    <source>
        <dbReference type="PROSITE" id="PS50110"/>
    </source>
</evidence>
<dbReference type="PANTHER" id="PTHR42872">
    <property type="entry name" value="PROTEIN-GLUTAMATE METHYLESTERASE/PROTEIN-GLUTAMINE GLUTAMINASE"/>
    <property type="match status" value="1"/>
</dbReference>
<feature type="domain" description="CheB-type methylesterase" evidence="8">
    <location>
        <begin position="189"/>
        <end position="383"/>
    </location>
</feature>
<feature type="active site" evidence="4 5">
    <location>
        <position position="228"/>
    </location>
</feature>
<evidence type="ECO:0000256" key="2">
    <source>
        <dbReference type="ARBA" id="ARBA00024867"/>
    </source>
</evidence>
<comment type="domain">
    <text evidence="4">Contains a C-terminal catalytic domain, and an N-terminal region which modulates catalytic activity.</text>
</comment>
<organism evidence="9 10">
    <name type="scientific">Anaerosporobacter mobilis DSM 15930</name>
    <dbReference type="NCBI Taxonomy" id="1120996"/>
    <lineage>
        <taxon>Bacteria</taxon>
        <taxon>Bacillati</taxon>
        <taxon>Bacillota</taxon>
        <taxon>Clostridia</taxon>
        <taxon>Lachnospirales</taxon>
        <taxon>Lachnospiraceae</taxon>
        <taxon>Anaerosporobacter</taxon>
    </lineage>
</organism>
<name>A0A1M7EWS5_9FIRM</name>
<sequence>MKKNILVVDDSALMRRLLSDIINSDDRFVVSKVAFNGLEALDYITINYRNIDAVVLDINMPKMNGLQLMDRISKLNIKLTVIIVSTLAKEGTKETIQALELGAFDFVTKPESFIEAKGDSFKNRLINCLLVATGQNSNNQQTYNRTQKGSKNIDNVIGSSLNNNTFLKREFMKEKMNSTLITKESKSVNKDANKLVALACSTGGPKALQEVIPLLPKNLNASFLLVQHMPEGFTYSLAQRLNEMSDLVVKEAVDGEEVQKGHVYIAKGGYQMRIRKERDKHFLSVSLEAARGGLKPCADILYESIVDSNYDEITCVILTGMGGDGTQGIKKLNENKNIYVIAQDEETSTVYGMPKVIAETGLVDEVVPLKKVSEAITNHVGVL</sequence>
<evidence type="ECO:0000256" key="4">
    <source>
        <dbReference type="HAMAP-Rule" id="MF_00099"/>
    </source>
</evidence>
<feature type="modified residue" description="4-aspartylphosphate" evidence="4 6">
    <location>
        <position position="57"/>
    </location>
</feature>
<dbReference type="Proteomes" id="UP000184038">
    <property type="component" value="Unassembled WGS sequence"/>
</dbReference>
<keyword evidence="4 5" id="KW-0145">Chemotaxis</keyword>
<dbReference type="GO" id="GO:0006935">
    <property type="term" value="P:chemotaxis"/>
    <property type="evidence" value="ECO:0007669"/>
    <property type="project" value="UniProtKB-UniRule"/>
</dbReference>
<evidence type="ECO:0000313" key="10">
    <source>
        <dbReference type="Proteomes" id="UP000184038"/>
    </source>
</evidence>